<dbReference type="InterPro" id="IPR000847">
    <property type="entry name" value="LysR_HTH_N"/>
</dbReference>
<dbReference type="InterPro" id="IPR036388">
    <property type="entry name" value="WH-like_DNA-bd_sf"/>
</dbReference>
<dbReference type="PROSITE" id="PS50931">
    <property type="entry name" value="HTH_LYSR"/>
    <property type="match status" value="1"/>
</dbReference>
<evidence type="ECO:0000256" key="4">
    <source>
        <dbReference type="ARBA" id="ARBA00023163"/>
    </source>
</evidence>
<reference evidence="6 7" key="1">
    <citation type="submission" date="2019-07" db="EMBL/GenBank/DDBJ databases">
        <title>Novel species isolated from glacier.</title>
        <authorList>
            <person name="Liu Q."/>
            <person name="Xin Y.-H."/>
        </authorList>
    </citation>
    <scope>NUCLEOTIDE SEQUENCE [LARGE SCALE GENOMIC DNA]</scope>
    <source>
        <strain evidence="6 7">LB1R16</strain>
    </source>
</reference>
<comment type="caution">
    <text evidence="6">The sequence shown here is derived from an EMBL/GenBank/DDBJ whole genome shotgun (WGS) entry which is preliminary data.</text>
</comment>
<comment type="similarity">
    <text evidence="1">Belongs to the LysR transcriptional regulatory family.</text>
</comment>
<keyword evidence="3" id="KW-0238">DNA-binding</keyword>
<evidence type="ECO:0000313" key="7">
    <source>
        <dbReference type="Proteomes" id="UP000317894"/>
    </source>
</evidence>
<organism evidence="6 7">
    <name type="scientific">Glacieibacterium frigidum</name>
    <dbReference type="NCBI Taxonomy" id="2593303"/>
    <lineage>
        <taxon>Bacteria</taxon>
        <taxon>Pseudomonadati</taxon>
        <taxon>Pseudomonadota</taxon>
        <taxon>Alphaproteobacteria</taxon>
        <taxon>Sphingomonadales</taxon>
        <taxon>Sphingosinicellaceae</taxon>
        <taxon>Glacieibacterium</taxon>
    </lineage>
</organism>
<sequence>MLNLSDAYYFVQVVDQGGFASAARKLDLPKSTLSHRIGELELALGVRLLNRTSRQVALTQTGEEFYRHASDLIANAAKVEEVIRSGLKEPSGVIRVTTTTELSEYVLCDLLPAFLARHPKVRITEEATDRIVDIIAEGFDVAIRGHNSALADSSLIQRHIAKAPWILFAGARYLKDMGAPTEPGELERQTALALSRPGMTVWQLTRPGHETRSVPLTPRFRTNSMVSLKMATCANLGIAALPGYICRREIEDGSLVPVLPDWRVMDASFSVLIPYRLGVPPGVRALLDFLAAELPKALRFDDPARGAGDTP</sequence>
<evidence type="ECO:0000259" key="5">
    <source>
        <dbReference type="PROSITE" id="PS50931"/>
    </source>
</evidence>
<gene>
    <name evidence="6" type="ORF">FMM06_12320</name>
</gene>
<name>A0A552U8E3_9SPHN</name>
<dbReference type="Proteomes" id="UP000317894">
    <property type="component" value="Unassembled WGS sequence"/>
</dbReference>
<dbReference type="RefSeq" id="WP_144237689.1">
    <property type="nucleotide sequence ID" value="NZ_VJWA01000002.1"/>
</dbReference>
<keyword evidence="4" id="KW-0804">Transcription</keyword>
<dbReference type="Pfam" id="PF03466">
    <property type="entry name" value="LysR_substrate"/>
    <property type="match status" value="1"/>
</dbReference>
<accession>A0A552U8E3</accession>
<evidence type="ECO:0000256" key="1">
    <source>
        <dbReference type="ARBA" id="ARBA00009437"/>
    </source>
</evidence>
<dbReference type="SUPFAM" id="SSF53850">
    <property type="entry name" value="Periplasmic binding protein-like II"/>
    <property type="match status" value="1"/>
</dbReference>
<dbReference type="CDD" id="cd08422">
    <property type="entry name" value="PBP2_CrgA_like"/>
    <property type="match status" value="1"/>
</dbReference>
<dbReference type="InterPro" id="IPR005119">
    <property type="entry name" value="LysR_subst-bd"/>
</dbReference>
<dbReference type="Gene3D" id="3.40.190.290">
    <property type="match status" value="1"/>
</dbReference>
<keyword evidence="7" id="KW-1185">Reference proteome</keyword>
<dbReference type="InterPro" id="IPR036390">
    <property type="entry name" value="WH_DNA-bd_sf"/>
</dbReference>
<keyword evidence="2" id="KW-0805">Transcription regulation</keyword>
<proteinExistence type="inferred from homology"/>
<dbReference type="SUPFAM" id="SSF46785">
    <property type="entry name" value="Winged helix' DNA-binding domain"/>
    <property type="match status" value="1"/>
</dbReference>
<evidence type="ECO:0000256" key="3">
    <source>
        <dbReference type="ARBA" id="ARBA00023125"/>
    </source>
</evidence>
<dbReference type="AlphaFoldDB" id="A0A552U8E3"/>
<dbReference type="GO" id="GO:0003700">
    <property type="term" value="F:DNA-binding transcription factor activity"/>
    <property type="evidence" value="ECO:0007669"/>
    <property type="project" value="InterPro"/>
</dbReference>
<dbReference type="PANTHER" id="PTHR30537:SF31">
    <property type="entry name" value="TRANSCRIPTIONAL REGULATOR, LYSR FAMILY"/>
    <property type="match status" value="1"/>
</dbReference>
<evidence type="ECO:0000256" key="2">
    <source>
        <dbReference type="ARBA" id="ARBA00023015"/>
    </source>
</evidence>
<protein>
    <submittedName>
        <fullName evidence="6">LysR family transcriptional regulator</fullName>
    </submittedName>
</protein>
<dbReference type="Gene3D" id="1.10.10.10">
    <property type="entry name" value="Winged helix-like DNA-binding domain superfamily/Winged helix DNA-binding domain"/>
    <property type="match status" value="1"/>
</dbReference>
<dbReference type="EMBL" id="VJWA01000002">
    <property type="protein sequence ID" value="TRW14484.1"/>
    <property type="molecule type" value="Genomic_DNA"/>
</dbReference>
<dbReference type="FunFam" id="1.10.10.10:FF:000001">
    <property type="entry name" value="LysR family transcriptional regulator"/>
    <property type="match status" value="1"/>
</dbReference>
<dbReference type="PANTHER" id="PTHR30537">
    <property type="entry name" value="HTH-TYPE TRANSCRIPTIONAL REGULATOR"/>
    <property type="match status" value="1"/>
</dbReference>
<dbReference type="GO" id="GO:0006351">
    <property type="term" value="P:DNA-templated transcription"/>
    <property type="evidence" value="ECO:0007669"/>
    <property type="project" value="TreeGrafter"/>
</dbReference>
<dbReference type="InterPro" id="IPR058163">
    <property type="entry name" value="LysR-type_TF_proteobact-type"/>
</dbReference>
<feature type="domain" description="HTH lysR-type" evidence="5">
    <location>
        <begin position="2"/>
        <end position="59"/>
    </location>
</feature>
<dbReference type="Pfam" id="PF00126">
    <property type="entry name" value="HTH_1"/>
    <property type="match status" value="1"/>
</dbReference>
<dbReference type="GO" id="GO:0043565">
    <property type="term" value="F:sequence-specific DNA binding"/>
    <property type="evidence" value="ECO:0007669"/>
    <property type="project" value="TreeGrafter"/>
</dbReference>
<dbReference type="OrthoDB" id="9786526at2"/>
<evidence type="ECO:0000313" key="6">
    <source>
        <dbReference type="EMBL" id="TRW14484.1"/>
    </source>
</evidence>